<feature type="transmembrane region" description="Helical" evidence="1">
    <location>
        <begin position="58"/>
        <end position="77"/>
    </location>
</feature>
<sequence length="180" mass="21246">MQNIKNTETEVQILNIGIEEQKIMSLKRFIFLSIISFGLYPIWWIFEAWRFFMQKDELDIMPAMRTILAYFFIYSLFNKIQTYAERQGYSQKNSSLMMCIGFILSSLLSSLPDPYWLISVFNFVFLIPAFQALNYAKLNSQGLHTVQMKKFSLPQKFLIAFGIIFWILILMALFILETPQ</sequence>
<evidence type="ECO:0000256" key="1">
    <source>
        <dbReference type="SAM" id="Phobius"/>
    </source>
</evidence>
<dbReference type="AlphaFoldDB" id="A0A1H3LHS9"/>
<feature type="transmembrane region" description="Helical" evidence="1">
    <location>
        <begin position="29"/>
        <end position="46"/>
    </location>
</feature>
<evidence type="ECO:0008006" key="4">
    <source>
        <dbReference type="Google" id="ProtNLM"/>
    </source>
</evidence>
<feature type="transmembrane region" description="Helical" evidence="1">
    <location>
        <begin position="115"/>
        <end position="136"/>
    </location>
</feature>
<keyword evidence="3" id="KW-1185">Reference proteome</keyword>
<accession>A0A1H3LHS9</accession>
<keyword evidence="1" id="KW-0472">Membrane</keyword>
<feature type="transmembrane region" description="Helical" evidence="1">
    <location>
        <begin position="89"/>
        <end position="109"/>
    </location>
</feature>
<keyword evidence="1" id="KW-0812">Transmembrane</keyword>
<dbReference type="EMBL" id="FNPK01000018">
    <property type="protein sequence ID" value="SDY63866.1"/>
    <property type="molecule type" value="Genomic_DNA"/>
</dbReference>
<protein>
    <recommendedName>
        <fullName evidence="4">DUF4234 domain-containing protein</fullName>
    </recommendedName>
</protein>
<reference evidence="3" key="1">
    <citation type="submission" date="2016-10" db="EMBL/GenBank/DDBJ databases">
        <authorList>
            <person name="Varghese N."/>
            <person name="Submissions S."/>
        </authorList>
    </citation>
    <scope>NUCLEOTIDE SEQUENCE [LARGE SCALE GENOMIC DNA]</scope>
    <source>
        <strain evidence="3">ANC 5109</strain>
    </source>
</reference>
<evidence type="ECO:0000313" key="2">
    <source>
        <dbReference type="EMBL" id="SDY63866.1"/>
    </source>
</evidence>
<gene>
    <name evidence="2" type="ORF">SAMN05421643_1188</name>
</gene>
<keyword evidence="1" id="KW-1133">Transmembrane helix</keyword>
<evidence type="ECO:0000313" key="3">
    <source>
        <dbReference type="Proteomes" id="UP000199035"/>
    </source>
</evidence>
<dbReference type="RefSeq" id="WP_171259183.1">
    <property type="nucleotide sequence ID" value="NZ_FNPK01000018.1"/>
</dbReference>
<dbReference type="Proteomes" id="UP000199035">
    <property type="component" value="Unassembled WGS sequence"/>
</dbReference>
<proteinExistence type="predicted"/>
<name>A0A1H3LHS9_9GAMM</name>
<organism evidence="2 3">
    <name type="scientific">Acinetobacter kyonggiensis</name>
    <dbReference type="NCBI Taxonomy" id="595670"/>
    <lineage>
        <taxon>Bacteria</taxon>
        <taxon>Pseudomonadati</taxon>
        <taxon>Pseudomonadota</taxon>
        <taxon>Gammaproteobacteria</taxon>
        <taxon>Moraxellales</taxon>
        <taxon>Moraxellaceae</taxon>
        <taxon>Acinetobacter</taxon>
    </lineage>
</organism>
<feature type="transmembrane region" description="Helical" evidence="1">
    <location>
        <begin position="157"/>
        <end position="176"/>
    </location>
</feature>